<keyword evidence="10" id="KW-0808">Transferase</keyword>
<dbReference type="EMBL" id="KQ030511">
    <property type="protein sequence ID" value="KJZ76523.1"/>
    <property type="molecule type" value="Genomic_DNA"/>
</dbReference>
<comment type="pathway">
    <text evidence="4">Carotenoid biosynthesis; phytoene biosynthesis; all-trans-phytoene from geranylgeranyl diphosphate: step 1/1.</text>
</comment>
<reference evidence="21 22" key="1">
    <citation type="journal article" date="2014" name="Genome Biol. Evol.">
        <title>Comparative genomics and transcriptomics analyses reveal divergent lifestyle features of nematode endoparasitic fungus Hirsutella minnesotensis.</title>
        <authorList>
            <person name="Lai Y."/>
            <person name="Liu K."/>
            <person name="Zhang X."/>
            <person name="Zhang X."/>
            <person name="Li K."/>
            <person name="Wang N."/>
            <person name="Shu C."/>
            <person name="Wu Y."/>
            <person name="Wang C."/>
            <person name="Bushley K.E."/>
            <person name="Xiang M."/>
            <person name="Liu X."/>
        </authorList>
    </citation>
    <scope>NUCLEOTIDE SEQUENCE [LARGE SCALE GENOMIC DNA]</scope>
    <source>
        <strain evidence="21 22">3608</strain>
    </source>
</reference>
<feature type="transmembrane region" description="Helical" evidence="20">
    <location>
        <begin position="115"/>
        <end position="134"/>
    </location>
</feature>
<evidence type="ECO:0000256" key="18">
    <source>
        <dbReference type="ARBA" id="ARBA00029335"/>
    </source>
</evidence>
<comment type="similarity">
    <text evidence="6">In the C-terminal section; belongs to the phytoene/squalene synthase family.</text>
</comment>
<comment type="pathway">
    <text evidence="3">Carotenoid biosynthesis; beta-carotene biosynthesis.</text>
</comment>
<evidence type="ECO:0000256" key="13">
    <source>
        <dbReference type="ARBA" id="ARBA00022989"/>
    </source>
</evidence>
<evidence type="ECO:0000256" key="5">
    <source>
        <dbReference type="ARBA" id="ARBA00008247"/>
    </source>
</evidence>
<feature type="transmembrane region" description="Helical" evidence="20">
    <location>
        <begin position="39"/>
        <end position="60"/>
    </location>
</feature>
<dbReference type="UniPathway" id="UPA00802"/>
<proteinExistence type="inferred from homology"/>
<dbReference type="Proteomes" id="UP000054481">
    <property type="component" value="Unassembled WGS sequence"/>
</dbReference>
<evidence type="ECO:0000256" key="10">
    <source>
        <dbReference type="ARBA" id="ARBA00022679"/>
    </source>
</evidence>
<protein>
    <recommendedName>
        <fullName evidence="9">Bifunctional lycopene cyclase/phytoene synthase</fullName>
        <ecNumber evidence="8">2.5.1.32</ecNumber>
        <ecNumber evidence="7">5.5.1.19</ecNumber>
    </recommendedName>
</protein>
<dbReference type="InterPro" id="IPR002060">
    <property type="entry name" value="Squ/phyt_synthse"/>
</dbReference>
<evidence type="ECO:0000256" key="3">
    <source>
        <dbReference type="ARBA" id="ARBA00005089"/>
    </source>
</evidence>
<evidence type="ECO:0000256" key="8">
    <source>
        <dbReference type="ARBA" id="ARBA00012396"/>
    </source>
</evidence>
<dbReference type="Gene3D" id="1.10.600.10">
    <property type="entry name" value="Farnesyl Diphosphate Synthase"/>
    <property type="match status" value="1"/>
</dbReference>
<comment type="catalytic activity">
    <reaction evidence="17">
        <text>gamma-carotene = all-trans-beta-carotene</text>
        <dbReference type="Rhea" id="RHEA:32239"/>
        <dbReference type="ChEBI" id="CHEBI:17579"/>
        <dbReference type="ChEBI" id="CHEBI:27740"/>
        <dbReference type="EC" id="5.5.1.19"/>
    </reaction>
</comment>
<feature type="compositionally biased region" description="Polar residues" evidence="19">
    <location>
        <begin position="355"/>
        <end position="364"/>
    </location>
</feature>
<dbReference type="UniPathway" id="UPA00799">
    <property type="reaction ID" value="UER00773"/>
</dbReference>
<evidence type="ECO:0000256" key="1">
    <source>
        <dbReference type="ARBA" id="ARBA00001805"/>
    </source>
</evidence>
<evidence type="ECO:0000256" key="4">
    <source>
        <dbReference type="ARBA" id="ARBA00005172"/>
    </source>
</evidence>
<accession>A0A0F7ZVF5</accession>
<dbReference type="SFLD" id="SFLDG01212">
    <property type="entry name" value="Phytoene_synthase_like"/>
    <property type="match status" value="1"/>
</dbReference>
<dbReference type="EC" id="2.5.1.32" evidence="8"/>
<dbReference type="InterPro" id="IPR019845">
    <property type="entry name" value="Squalene/phytoene_synthase_CS"/>
</dbReference>
<evidence type="ECO:0000256" key="7">
    <source>
        <dbReference type="ARBA" id="ARBA00012242"/>
    </source>
</evidence>
<keyword evidence="13 20" id="KW-1133">Transmembrane helix</keyword>
<organism evidence="21 22">
    <name type="scientific">Hirsutella minnesotensis 3608</name>
    <dbReference type="NCBI Taxonomy" id="1043627"/>
    <lineage>
        <taxon>Eukaryota</taxon>
        <taxon>Fungi</taxon>
        <taxon>Dikarya</taxon>
        <taxon>Ascomycota</taxon>
        <taxon>Pezizomycotina</taxon>
        <taxon>Sordariomycetes</taxon>
        <taxon>Hypocreomycetidae</taxon>
        <taxon>Hypocreales</taxon>
        <taxon>Ophiocordycipitaceae</taxon>
        <taxon>Hirsutella</taxon>
    </lineage>
</organism>
<comment type="subcellular location">
    <subcellularLocation>
        <location evidence="2">Membrane</location>
        <topology evidence="2">Multi-pass membrane protein</topology>
    </subcellularLocation>
</comment>
<dbReference type="GO" id="GO:0016872">
    <property type="term" value="F:intramolecular lyase activity"/>
    <property type="evidence" value="ECO:0007669"/>
    <property type="project" value="InterPro"/>
</dbReference>
<dbReference type="NCBIfam" id="TIGR03462">
    <property type="entry name" value="CarR_dom_SF"/>
    <property type="match status" value="2"/>
</dbReference>
<evidence type="ECO:0000256" key="2">
    <source>
        <dbReference type="ARBA" id="ARBA00004141"/>
    </source>
</evidence>
<evidence type="ECO:0000256" key="16">
    <source>
        <dbReference type="ARBA" id="ARBA00023268"/>
    </source>
</evidence>
<gene>
    <name evidence="21" type="ORF">HIM_04252</name>
</gene>
<dbReference type="GO" id="GO:0016117">
    <property type="term" value="P:carotenoid biosynthetic process"/>
    <property type="evidence" value="ECO:0007669"/>
    <property type="project" value="UniProtKB-KW"/>
</dbReference>
<keyword evidence="15" id="KW-0413">Isomerase</keyword>
<keyword evidence="16" id="KW-0511">Multifunctional enzyme</keyword>
<keyword evidence="12" id="KW-0125">Carotenoid biosynthesis</keyword>
<dbReference type="SFLD" id="SFLDS00005">
    <property type="entry name" value="Isoprenoid_Synthase_Type_I"/>
    <property type="match status" value="1"/>
</dbReference>
<comment type="catalytic activity">
    <reaction evidence="18">
        <text>all-trans-lycopene = gamma-carotene</text>
        <dbReference type="Rhea" id="RHEA:32219"/>
        <dbReference type="ChEBI" id="CHEBI:15948"/>
        <dbReference type="ChEBI" id="CHEBI:27740"/>
        <dbReference type="EC" id="5.5.1.19"/>
    </reaction>
</comment>
<evidence type="ECO:0000256" key="9">
    <source>
        <dbReference type="ARBA" id="ARBA00018909"/>
    </source>
</evidence>
<keyword evidence="22" id="KW-1185">Reference proteome</keyword>
<dbReference type="PROSITE" id="PS01045">
    <property type="entry name" value="SQUALEN_PHYTOEN_SYN_2"/>
    <property type="match status" value="1"/>
</dbReference>
<dbReference type="PANTHER" id="PTHR31480">
    <property type="entry name" value="BIFUNCTIONAL LYCOPENE CYCLASE/PHYTOENE SYNTHASE"/>
    <property type="match status" value="1"/>
</dbReference>
<keyword evidence="11 20" id="KW-0812">Transmembrane</keyword>
<comment type="similarity">
    <text evidence="5">In the N-terminal section; belongs to the lycopene beta-cyclase family.</text>
</comment>
<dbReference type="Pfam" id="PF00494">
    <property type="entry name" value="SQS_PSY"/>
    <property type="match status" value="1"/>
</dbReference>
<evidence type="ECO:0000313" key="22">
    <source>
        <dbReference type="Proteomes" id="UP000054481"/>
    </source>
</evidence>
<evidence type="ECO:0000256" key="12">
    <source>
        <dbReference type="ARBA" id="ARBA00022746"/>
    </source>
</evidence>
<feature type="region of interest" description="Disordered" evidence="19">
    <location>
        <begin position="355"/>
        <end position="375"/>
    </location>
</feature>
<dbReference type="InterPro" id="IPR008949">
    <property type="entry name" value="Isoprenoid_synthase_dom_sf"/>
</dbReference>
<evidence type="ECO:0000256" key="20">
    <source>
        <dbReference type="SAM" id="Phobius"/>
    </source>
</evidence>
<dbReference type="SFLD" id="SFLDG01018">
    <property type="entry name" value="Squalene/Phytoene_Synthase_Lik"/>
    <property type="match status" value="1"/>
</dbReference>
<name>A0A0F7ZVF5_9HYPO</name>
<evidence type="ECO:0000256" key="17">
    <source>
        <dbReference type="ARBA" id="ARBA00029313"/>
    </source>
</evidence>
<dbReference type="GO" id="GO:0004311">
    <property type="term" value="F:geranylgeranyl diphosphate synthase activity"/>
    <property type="evidence" value="ECO:0007669"/>
    <property type="project" value="InterPro"/>
</dbReference>
<dbReference type="OrthoDB" id="4915790at2759"/>
<dbReference type="EC" id="5.5.1.19" evidence="7"/>
<feature type="transmembrane region" description="Helical" evidence="20">
    <location>
        <begin position="6"/>
        <end position="27"/>
    </location>
</feature>
<dbReference type="GO" id="GO:0045436">
    <property type="term" value="F:lycopene beta cyclase activity"/>
    <property type="evidence" value="ECO:0007669"/>
    <property type="project" value="UniProtKB-ARBA"/>
</dbReference>
<dbReference type="SUPFAM" id="SSF48576">
    <property type="entry name" value="Terpenoid synthases"/>
    <property type="match status" value="1"/>
</dbReference>
<evidence type="ECO:0000256" key="14">
    <source>
        <dbReference type="ARBA" id="ARBA00023136"/>
    </source>
</evidence>
<dbReference type="AlphaFoldDB" id="A0A0F7ZVF5"/>
<evidence type="ECO:0000313" key="21">
    <source>
        <dbReference type="EMBL" id="KJZ76523.1"/>
    </source>
</evidence>
<evidence type="ECO:0000256" key="19">
    <source>
        <dbReference type="SAM" id="MobiDB-lite"/>
    </source>
</evidence>
<dbReference type="GO" id="GO:0016020">
    <property type="term" value="C:membrane"/>
    <property type="evidence" value="ECO:0007669"/>
    <property type="project" value="UniProtKB-SubCell"/>
</dbReference>
<keyword evidence="14 20" id="KW-0472">Membrane</keyword>
<feature type="transmembrane region" description="Helical" evidence="20">
    <location>
        <begin position="80"/>
        <end position="103"/>
    </location>
</feature>
<evidence type="ECO:0000256" key="15">
    <source>
        <dbReference type="ARBA" id="ARBA00023235"/>
    </source>
</evidence>
<feature type="transmembrane region" description="Helical" evidence="20">
    <location>
        <begin position="140"/>
        <end position="160"/>
    </location>
</feature>
<dbReference type="InterPro" id="IPR017825">
    <property type="entry name" value="Lycopene_cyclase_dom"/>
</dbReference>
<dbReference type="InterPro" id="IPR044843">
    <property type="entry name" value="Trans_IPPS_bact-type"/>
</dbReference>
<evidence type="ECO:0000256" key="11">
    <source>
        <dbReference type="ARBA" id="ARBA00022692"/>
    </source>
</evidence>
<evidence type="ECO:0000256" key="6">
    <source>
        <dbReference type="ARBA" id="ARBA00008406"/>
    </source>
</evidence>
<comment type="catalytic activity">
    <reaction evidence="1">
        <text>2 (2E,6E,10E)-geranylgeranyl diphosphate = 15-cis-phytoene + 2 diphosphate</text>
        <dbReference type="Rhea" id="RHEA:34475"/>
        <dbReference type="ChEBI" id="CHEBI:27787"/>
        <dbReference type="ChEBI" id="CHEBI:33019"/>
        <dbReference type="ChEBI" id="CHEBI:58756"/>
        <dbReference type="EC" id="2.5.1.32"/>
    </reaction>
</comment>
<feature type="transmembrane region" description="Helical" evidence="20">
    <location>
        <begin position="218"/>
        <end position="242"/>
    </location>
</feature>
<sequence length="595" mass="66779">MGLDYWFVHFTWTIPPALLMTAFYWPFFTRLELYKISTLIVIAVLATTPWDSYLIQNRIWSYPPDAVAGPTLYSIPLEEVFFFVIQTYSTALLYIVMTKHLVLPAYLDRPPQKQWGTVGIMILSSVLVLGWAGVLSRSKYTYLGLILIWVCPFMMLLWAMSYQFLLAMPRRVILCAIAIPTAYLCMVDNLALQRGTWVIENETKVNVQVLGSLEVEEALFFFVTNMMIVVGLVAIDHAVAIAEYHIASSPESGKQFPSYGRLLILYILDLDMPHESQFLRGLSDAVELVSQKSQSMLVGSAMFQGGLRIDLLLLYSFYRVMDDLVDEAPDGAAARFAMQQCSRALESRFSLPITSEPSSAQADTPQKDDTIPPSLSSSVALLPTSRLSIEPFSQLLAGFETDLLFSDHRHGFPIHNEQDLDAYAFNVAGSVATSILGLVFQHYPLKCSVPNQLKGEIVRAGEQMGCALQYVNIARDIARDADIGRVYIPTTWLKGEGLSHAEILAKPHGPEIERLRHRLLDKADAVYRANVRAIYELPSEVQGPILTLVDSYMAIGKVMRTGSIEALSERTKLKLSLPRRLGVAWRAMFEVRRWG</sequence>